<evidence type="ECO:0000313" key="4">
    <source>
        <dbReference type="Proteomes" id="UP000821853"/>
    </source>
</evidence>
<dbReference type="InterPro" id="IPR000618">
    <property type="entry name" value="Insect_cuticle"/>
</dbReference>
<dbReference type="Gene3D" id="3.10.50.10">
    <property type="match status" value="1"/>
</dbReference>
<organism evidence="3 4">
    <name type="scientific">Haemaphysalis longicornis</name>
    <name type="common">Bush tick</name>
    <dbReference type="NCBI Taxonomy" id="44386"/>
    <lineage>
        <taxon>Eukaryota</taxon>
        <taxon>Metazoa</taxon>
        <taxon>Ecdysozoa</taxon>
        <taxon>Arthropoda</taxon>
        <taxon>Chelicerata</taxon>
        <taxon>Arachnida</taxon>
        <taxon>Acari</taxon>
        <taxon>Parasitiformes</taxon>
        <taxon>Ixodida</taxon>
        <taxon>Ixodoidea</taxon>
        <taxon>Ixodidae</taxon>
        <taxon>Haemaphysalinae</taxon>
        <taxon>Haemaphysalis</taxon>
    </lineage>
</organism>
<dbReference type="OrthoDB" id="6502724at2759"/>
<protein>
    <recommendedName>
        <fullName evidence="5">Cuticle protein</fullName>
    </recommendedName>
</protein>
<proteinExistence type="predicted"/>
<dbReference type="OMA" id="HSHIGWS"/>
<dbReference type="VEuPathDB" id="VectorBase:HLOH_041230"/>
<dbReference type="Proteomes" id="UP000821853">
    <property type="component" value="Chromosome 3"/>
</dbReference>
<keyword evidence="4" id="KW-1185">Reference proteome</keyword>
<keyword evidence="1 2" id="KW-0193">Cuticle</keyword>
<dbReference type="GO" id="GO:0008010">
    <property type="term" value="F:structural constituent of chitin-based larval cuticle"/>
    <property type="evidence" value="ECO:0007669"/>
    <property type="project" value="TreeGrafter"/>
</dbReference>
<dbReference type="Pfam" id="PF00379">
    <property type="entry name" value="Chitin_bind_4"/>
    <property type="match status" value="1"/>
</dbReference>
<dbReference type="PANTHER" id="PTHR10380">
    <property type="entry name" value="CUTICLE PROTEIN"/>
    <property type="match status" value="1"/>
</dbReference>
<dbReference type="PROSITE" id="PS51155">
    <property type="entry name" value="CHIT_BIND_RR_2"/>
    <property type="match status" value="1"/>
</dbReference>
<dbReference type="InterPro" id="IPR029070">
    <property type="entry name" value="Chitinase_insertion_sf"/>
</dbReference>
<dbReference type="PANTHER" id="PTHR10380:SF173">
    <property type="entry name" value="CUTICULAR PROTEIN 47EF, ISOFORM C-RELATED"/>
    <property type="match status" value="1"/>
</dbReference>
<dbReference type="EMBL" id="JABSTR010000005">
    <property type="protein sequence ID" value="KAH9370302.1"/>
    <property type="molecule type" value="Genomic_DNA"/>
</dbReference>
<evidence type="ECO:0000256" key="2">
    <source>
        <dbReference type="PROSITE-ProRule" id="PRU00497"/>
    </source>
</evidence>
<comment type="caution">
    <text evidence="3">The sequence shown here is derived from an EMBL/GenBank/DDBJ whole genome shotgun (WGS) entry which is preliminary data.</text>
</comment>
<evidence type="ECO:0000256" key="1">
    <source>
        <dbReference type="ARBA" id="ARBA00022460"/>
    </source>
</evidence>
<sequence>MGDSGMRYRVTIKAKKIARVLQFVLIPGTAVLHQPPCSPRYSVDYSHSHIGWSIPQWLAANRVTRLISLSQALLVALVAVAAAAPVEEYPPQPYSFSYDTTDEFGTRLTRDESSDANNVKVGSYSYTDASGVGRTVKYTADADGFHATVETNEPGTKSSNPADALYSSSSVEVAPAPAPVAAKPVTVTAVQAPVTVHAVHAAPVAVHAVHAAPFAAHPFTYTAVHPGPFAFAKSA</sequence>
<gene>
    <name evidence="3" type="ORF">HPB48_007361</name>
</gene>
<name>A0A9J6FVZ3_HAELO</name>
<dbReference type="AlphaFoldDB" id="A0A9J6FVZ3"/>
<reference evidence="3 4" key="1">
    <citation type="journal article" date="2020" name="Cell">
        <title>Large-Scale Comparative Analyses of Tick Genomes Elucidate Their Genetic Diversity and Vector Capacities.</title>
        <authorList>
            <consortium name="Tick Genome and Microbiome Consortium (TIGMIC)"/>
            <person name="Jia N."/>
            <person name="Wang J."/>
            <person name="Shi W."/>
            <person name="Du L."/>
            <person name="Sun Y."/>
            <person name="Zhan W."/>
            <person name="Jiang J.F."/>
            <person name="Wang Q."/>
            <person name="Zhang B."/>
            <person name="Ji P."/>
            <person name="Bell-Sakyi L."/>
            <person name="Cui X.M."/>
            <person name="Yuan T.T."/>
            <person name="Jiang B.G."/>
            <person name="Yang W.F."/>
            <person name="Lam T.T."/>
            <person name="Chang Q.C."/>
            <person name="Ding S.J."/>
            <person name="Wang X.J."/>
            <person name="Zhu J.G."/>
            <person name="Ruan X.D."/>
            <person name="Zhao L."/>
            <person name="Wei J.T."/>
            <person name="Ye R.Z."/>
            <person name="Que T.C."/>
            <person name="Du C.H."/>
            <person name="Zhou Y.H."/>
            <person name="Cheng J.X."/>
            <person name="Dai P.F."/>
            <person name="Guo W.B."/>
            <person name="Han X.H."/>
            <person name="Huang E.J."/>
            <person name="Li L.F."/>
            <person name="Wei W."/>
            <person name="Gao Y.C."/>
            <person name="Liu J.Z."/>
            <person name="Shao H.Z."/>
            <person name="Wang X."/>
            <person name="Wang C.C."/>
            <person name="Yang T.C."/>
            <person name="Huo Q.B."/>
            <person name="Li W."/>
            <person name="Chen H.Y."/>
            <person name="Chen S.E."/>
            <person name="Zhou L.G."/>
            <person name="Ni X.B."/>
            <person name="Tian J.H."/>
            <person name="Sheng Y."/>
            <person name="Liu T."/>
            <person name="Pan Y.S."/>
            <person name="Xia L.Y."/>
            <person name="Li J."/>
            <person name="Zhao F."/>
            <person name="Cao W.C."/>
        </authorList>
    </citation>
    <scope>NUCLEOTIDE SEQUENCE [LARGE SCALE GENOMIC DNA]</scope>
    <source>
        <strain evidence="3">HaeL-2018</strain>
    </source>
</reference>
<evidence type="ECO:0008006" key="5">
    <source>
        <dbReference type="Google" id="ProtNLM"/>
    </source>
</evidence>
<accession>A0A9J6FVZ3</accession>
<dbReference type="GO" id="GO:0062129">
    <property type="term" value="C:chitin-based extracellular matrix"/>
    <property type="evidence" value="ECO:0007669"/>
    <property type="project" value="TreeGrafter"/>
</dbReference>
<dbReference type="InterPro" id="IPR050468">
    <property type="entry name" value="Cuticle_Struct_Prot"/>
</dbReference>
<evidence type="ECO:0000313" key="3">
    <source>
        <dbReference type="EMBL" id="KAH9370302.1"/>
    </source>
</evidence>